<accession>A0A840QHZ3</accession>
<organism evidence="1 2">
    <name type="scientific">Saccharopolyspora phatthalungensis</name>
    <dbReference type="NCBI Taxonomy" id="664693"/>
    <lineage>
        <taxon>Bacteria</taxon>
        <taxon>Bacillati</taxon>
        <taxon>Actinomycetota</taxon>
        <taxon>Actinomycetes</taxon>
        <taxon>Pseudonocardiales</taxon>
        <taxon>Pseudonocardiaceae</taxon>
        <taxon>Saccharopolyspora</taxon>
    </lineage>
</organism>
<reference evidence="1 2" key="1">
    <citation type="submission" date="2020-08" db="EMBL/GenBank/DDBJ databases">
        <title>Sequencing the genomes of 1000 actinobacteria strains.</title>
        <authorList>
            <person name="Klenk H.-P."/>
        </authorList>
    </citation>
    <scope>NUCLEOTIDE SEQUENCE [LARGE SCALE GENOMIC DNA]</scope>
    <source>
        <strain evidence="1 2">DSM 45584</strain>
    </source>
</reference>
<gene>
    <name evidence="1" type="ORF">BJ970_005888</name>
</gene>
<dbReference type="AlphaFoldDB" id="A0A840QHZ3"/>
<dbReference type="EMBL" id="JACHIW010000002">
    <property type="protein sequence ID" value="MBB5158289.1"/>
    <property type="molecule type" value="Genomic_DNA"/>
</dbReference>
<evidence type="ECO:0000313" key="1">
    <source>
        <dbReference type="EMBL" id="MBB5158289.1"/>
    </source>
</evidence>
<keyword evidence="2" id="KW-1185">Reference proteome</keyword>
<proteinExistence type="predicted"/>
<comment type="caution">
    <text evidence="1">The sequence shown here is derived from an EMBL/GenBank/DDBJ whole genome shotgun (WGS) entry which is preliminary data.</text>
</comment>
<sequence>MACARCDFYTPKASSKGQLLEAKDNLQRMLANIPLSDDERAAVDEGQVALYQLLERLVDVPTPAGATPREIGVPATATLLPIITVVHGKQG</sequence>
<dbReference type="Proteomes" id="UP000584374">
    <property type="component" value="Unassembled WGS sequence"/>
</dbReference>
<protein>
    <submittedName>
        <fullName evidence="1">Uncharacterized protein</fullName>
    </submittedName>
</protein>
<name>A0A840QHZ3_9PSEU</name>
<evidence type="ECO:0000313" key="2">
    <source>
        <dbReference type="Proteomes" id="UP000584374"/>
    </source>
</evidence>